<reference evidence="2 3" key="1">
    <citation type="submission" date="2017-11" db="EMBL/GenBank/DDBJ databases">
        <title>Biodiversity and function of Thalassospira species in the particle-attached aromatic-hydrocarbon-degrading consortia from the surface seawater of the China South Sea.</title>
        <authorList>
            <person name="Dong C."/>
            <person name="Liu R."/>
            <person name="Shao Z."/>
        </authorList>
    </citation>
    <scope>NUCLEOTIDE SEQUENCE [LARGE SCALE GENOMIC DNA]</scope>
    <source>
        <strain evidence="2 3">139Z-12</strain>
    </source>
</reference>
<dbReference type="RefSeq" id="WP_101246234.1">
    <property type="nucleotide sequence ID" value="NZ_JAEKJW010000002.1"/>
</dbReference>
<evidence type="ECO:0000313" key="3">
    <source>
        <dbReference type="Proteomes" id="UP000233365"/>
    </source>
</evidence>
<keyword evidence="3" id="KW-1185">Reference proteome</keyword>
<dbReference type="InterPro" id="IPR027417">
    <property type="entry name" value="P-loop_NTPase"/>
</dbReference>
<dbReference type="PANTHER" id="PTHR36451:SF1">
    <property type="entry name" value="OMEGA-HYDROXY-BETA-DIHYDROMENAQUINONE-9 SULFOTRANSFERASE STF3"/>
    <property type="match status" value="1"/>
</dbReference>
<accession>A0A8I1M8X3</accession>
<protein>
    <submittedName>
        <fullName evidence="1">Sulfotransferase</fullName>
    </submittedName>
</protein>
<keyword evidence="1" id="KW-0808">Transferase</keyword>
<name>A0A8I1M8X3_9PROT</name>
<dbReference type="SUPFAM" id="SSF52540">
    <property type="entry name" value="P-loop containing nucleoside triphosphate hydrolases"/>
    <property type="match status" value="1"/>
</dbReference>
<dbReference type="Gene3D" id="3.40.50.300">
    <property type="entry name" value="P-loop containing nucleotide triphosphate hydrolases"/>
    <property type="match status" value="1"/>
</dbReference>
<sequence length="351" mass="40431">MGEADAYLNLNKAAWGHISDYGELDRRIRLIRKHILGTLFSAAGRLQFALLNNEIDQSQSQPHIFITGHWRSGTTYLHNLMCLDPNYTFPTTSDCMNPHSLLLENSRKTARGKTARRPMDNLMVSAQSPQEDEFALLNLGARSPYECLLFPQKLHEALSIADPESMELQDRQNWERTFRTFVHLISFVGNDRPVMFKSPTHSYRVNSIATAFPNAKFISIRRNPLEVFESTFRMWKSLFELYAIGPSINDDDLRETILKNGTTLERKMSDALGKLTKGRVAFLDYENLVHAPTSELQKIYETLNLDSSHLISTQSMQAIKKHKAYKALNEMPPPEWRTRVLSEWNNFTSYR</sequence>
<reference evidence="1" key="2">
    <citation type="submission" date="2020-12" db="EMBL/GenBank/DDBJ databases">
        <title>Oil enriched cultivation method for isolating marine PHA-producing bacteria.</title>
        <authorList>
            <person name="Zheng W."/>
            <person name="Yu S."/>
            <person name="Huang Y."/>
        </authorList>
    </citation>
    <scope>NUCLEOTIDE SEQUENCE</scope>
    <source>
        <strain evidence="1">SY-2-3</strain>
    </source>
</reference>
<dbReference type="PANTHER" id="PTHR36451">
    <property type="entry name" value="PAPS-DEPENDENT SULFOTRANSFERASE STF3"/>
    <property type="match status" value="1"/>
</dbReference>
<evidence type="ECO:0000313" key="4">
    <source>
        <dbReference type="Proteomes" id="UP000664405"/>
    </source>
</evidence>
<evidence type="ECO:0000313" key="2">
    <source>
        <dbReference type="EMBL" id="PKR51220.1"/>
    </source>
</evidence>
<organism evidence="1 4">
    <name type="scientific">Thalassospira povalilytica</name>
    <dbReference type="NCBI Taxonomy" id="732237"/>
    <lineage>
        <taxon>Bacteria</taxon>
        <taxon>Pseudomonadati</taxon>
        <taxon>Pseudomonadota</taxon>
        <taxon>Alphaproteobacteria</taxon>
        <taxon>Rhodospirillales</taxon>
        <taxon>Thalassospiraceae</taxon>
        <taxon>Thalassospira</taxon>
    </lineage>
</organism>
<dbReference type="Pfam" id="PF13469">
    <property type="entry name" value="Sulfotransfer_3"/>
    <property type="match status" value="1"/>
</dbReference>
<proteinExistence type="predicted"/>
<dbReference type="AlphaFoldDB" id="A0A8I1M8X3"/>
<dbReference type="EMBL" id="JAEKJW010000002">
    <property type="protein sequence ID" value="MBN8197311.1"/>
    <property type="molecule type" value="Genomic_DNA"/>
</dbReference>
<dbReference type="Proteomes" id="UP000233365">
    <property type="component" value="Unassembled WGS sequence"/>
</dbReference>
<gene>
    <name evidence="2" type="ORF">CU041_06785</name>
    <name evidence="1" type="ORF">JF547_12655</name>
</gene>
<evidence type="ECO:0000313" key="1">
    <source>
        <dbReference type="EMBL" id="MBN8197311.1"/>
    </source>
</evidence>
<dbReference type="GO" id="GO:0016740">
    <property type="term" value="F:transferase activity"/>
    <property type="evidence" value="ECO:0007669"/>
    <property type="project" value="UniProtKB-KW"/>
</dbReference>
<dbReference type="Proteomes" id="UP000664405">
    <property type="component" value="Unassembled WGS sequence"/>
</dbReference>
<dbReference type="EMBL" id="PGTS01000002">
    <property type="protein sequence ID" value="PKR51220.1"/>
    <property type="molecule type" value="Genomic_DNA"/>
</dbReference>
<dbReference type="InterPro" id="IPR052736">
    <property type="entry name" value="Stf3_sulfotransferase"/>
</dbReference>
<comment type="caution">
    <text evidence="1">The sequence shown here is derived from an EMBL/GenBank/DDBJ whole genome shotgun (WGS) entry which is preliminary data.</text>
</comment>